<feature type="transmembrane region" description="Helical" evidence="1">
    <location>
        <begin position="43"/>
        <end position="62"/>
    </location>
</feature>
<evidence type="ECO:0000313" key="2">
    <source>
        <dbReference type="EMBL" id="EFO95023.1"/>
    </source>
</evidence>
<feature type="transmembrane region" description="Helical" evidence="1">
    <location>
        <begin position="133"/>
        <end position="157"/>
    </location>
</feature>
<dbReference type="SUPFAM" id="SSF81321">
    <property type="entry name" value="Family A G protein-coupled receptor-like"/>
    <property type="match status" value="1"/>
</dbReference>
<evidence type="ECO:0000313" key="3">
    <source>
        <dbReference type="Proteomes" id="UP000008281"/>
    </source>
</evidence>
<feature type="transmembrane region" description="Helical" evidence="1">
    <location>
        <begin position="263"/>
        <end position="283"/>
    </location>
</feature>
<name>E3LJM2_CAERE</name>
<keyword evidence="1" id="KW-0472">Membrane</keyword>
<keyword evidence="1" id="KW-1133">Transmembrane helix</keyword>
<dbReference type="HOGENOM" id="CLU_068967_0_1_1"/>
<sequence>MFYSESILVTPELSGQVGCVQRDPKVRRNFRRYELISKNKTDLYFFEGSFFIFLIVLASSVILRTLISLFTFIVCLSTSSYSSIYNLTIKLSLYTDNISNNFSIVLIFFMSLNRCLFFVKQSWSNLIFEKKRILIPIIGSVGIAVICASGSIVTSGIHRVSFGSLGFMDIGEPGGLRKILHRVFYIFPMCSATCYLVLFYHLHQRRKDVLTKNRSIKHSNQGEHNVFVQLLITVIFYGVLSVVSEVLEFINLLDYNDLQFTLIPLYNIFNYLPEISLPFMLVLNNWKPKRRVAVFVTPTISTQSKVSERIPAK</sequence>
<dbReference type="OMA" id="REFIMGI"/>
<dbReference type="RefSeq" id="XP_003116127.2">
    <property type="nucleotide sequence ID" value="XM_003116079.2"/>
</dbReference>
<dbReference type="Gene3D" id="1.20.1070.10">
    <property type="entry name" value="Rhodopsin 7-helix transmembrane proteins"/>
    <property type="match status" value="1"/>
</dbReference>
<feature type="transmembrane region" description="Helical" evidence="1">
    <location>
        <begin position="183"/>
        <end position="203"/>
    </location>
</feature>
<dbReference type="InParanoid" id="E3LJM2"/>
<gene>
    <name evidence="2" type="ORF">CRE_08734</name>
</gene>
<evidence type="ECO:0008006" key="4">
    <source>
        <dbReference type="Google" id="ProtNLM"/>
    </source>
</evidence>
<dbReference type="OrthoDB" id="5871355at2759"/>
<dbReference type="GeneID" id="9820782"/>
<dbReference type="CTD" id="9820782"/>
<feature type="transmembrane region" description="Helical" evidence="1">
    <location>
        <begin position="224"/>
        <end position="243"/>
    </location>
</feature>
<dbReference type="eggNOG" id="ENOG502THSC">
    <property type="taxonomic scope" value="Eukaryota"/>
</dbReference>
<dbReference type="PANTHER" id="PTHR22718:SF36">
    <property type="entry name" value="G_PROTEIN_RECEP_F1_2 DOMAIN-CONTAINING PROTEIN-RELATED"/>
    <property type="match status" value="1"/>
</dbReference>
<feature type="transmembrane region" description="Helical" evidence="1">
    <location>
        <begin position="69"/>
        <end position="89"/>
    </location>
</feature>
<dbReference type="PANTHER" id="PTHR22718">
    <property type="entry name" value="SERPENTINE RECEPTOR, CLASS X"/>
    <property type="match status" value="1"/>
</dbReference>
<protein>
    <recommendedName>
        <fullName evidence="4">Serpentine receptor class gamma</fullName>
    </recommendedName>
</protein>
<dbReference type="AlphaFoldDB" id="E3LJM2"/>
<proteinExistence type="predicted"/>
<accession>E3LJM2</accession>
<dbReference type="EMBL" id="DS268409">
    <property type="protein sequence ID" value="EFO95023.1"/>
    <property type="molecule type" value="Genomic_DNA"/>
</dbReference>
<organism evidence="3">
    <name type="scientific">Caenorhabditis remanei</name>
    <name type="common">Caenorhabditis vulgaris</name>
    <dbReference type="NCBI Taxonomy" id="31234"/>
    <lineage>
        <taxon>Eukaryota</taxon>
        <taxon>Metazoa</taxon>
        <taxon>Ecdysozoa</taxon>
        <taxon>Nematoda</taxon>
        <taxon>Chromadorea</taxon>
        <taxon>Rhabditida</taxon>
        <taxon>Rhabditina</taxon>
        <taxon>Rhabditomorpha</taxon>
        <taxon>Rhabditoidea</taxon>
        <taxon>Rhabditidae</taxon>
        <taxon>Peloderinae</taxon>
        <taxon>Caenorhabditis</taxon>
    </lineage>
</organism>
<dbReference type="KEGG" id="crq:GCK72_019954"/>
<dbReference type="Proteomes" id="UP000008281">
    <property type="component" value="Unassembled WGS sequence"/>
</dbReference>
<dbReference type="CDD" id="cd00637">
    <property type="entry name" value="7tm_classA_rhodopsin-like"/>
    <property type="match status" value="1"/>
</dbReference>
<reference evidence="2" key="1">
    <citation type="submission" date="2007-07" db="EMBL/GenBank/DDBJ databases">
        <title>PCAP assembly of the Caenorhabditis remanei genome.</title>
        <authorList>
            <consortium name="The Caenorhabditis remanei Sequencing Consortium"/>
            <person name="Wilson R.K."/>
        </authorList>
    </citation>
    <scope>NUCLEOTIDE SEQUENCE [LARGE SCALE GENOMIC DNA]</scope>
    <source>
        <strain evidence="2">PB4641</strain>
    </source>
</reference>
<keyword evidence="1" id="KW-0812">Transmembrane</keyword>
<feature type="transmembrane region" description="Helical" evidence="1">
    <location>
        <begin position="101"/>
        <end position="121"/>
    </location>
</feature>
<keyword evidence="3" id="KW-1185">Reference proteome</keyword>
<evidence type="ECO:0000256" key="1">
    <source>
        <dbReference type="SAM" id="Phobius"/>
    </source>
</evidence>